<keyword evidence="2" id="KW-0285">Flavoprotein</keyword>
<evidence type="ECO:0000313" key="5">
    <source>
        <dbReference type="EMBL" id="SOJ56748.1"/>
    </source>
</evidence>
<dbReference type="GO" id="GO:0005829">
    <property type="term" value="C:cytosol"/>
    <property type="evidence" value="ECO:0007669"/>
    <property type="project" value="TreeGrafter"/>
</dbReference>
<protein>
    <submittedName>
        <fullName evidence="5">Putative oxidoreductase CzcO</fullName>
        <ecNumber evidence="5">1.-.-.-</ecNumber>
    </submittedName>
</protein>
<evidence type="ECO:0000256" key="4">
    <source>
        <dbReference type="ARBA" id="ARBA00023002"/>
    </source>
</evidence>
<dbReference type="PRINTS" id="PR00469">
    <property type="entry name" value="PNDRDTASEII"/>
</dbReference>
<keyword evidence="3" id="KW-0274">FAD</keyword>
<dbReference type="InterPro" id="IPR020946">
    <property type="entry name" value="Flavin_mOase-like"/>
</dbReference>
<organism evidence="5 6">
    <name type="scientific">Mycobacterium simulans</name>
    <dbReference type="NCBI Taxonomy" id="627089"/>
    <lineage>
        <taxon>Bacteria</taxon>
        <taxon>Bacillati</taxon>
        <taxon>Actinomycetota</taxon>
        <taxon>Actinomycetes</taxon>
        <taxon>Mycobacteriales</taxon>
        <taxon>Mycobacteriaceae</taxon>
        <taxon>Mycobacterium</taxon>
    </lineage>
</organism>
<dbReference type="InterPro" id="IPR050982">
    <property type="entry name" value="Auxin_biosynth/cation_transpt"/>
</dbReference>
<dbReference type="GO" id="GO:0050661">
    <property type="term" value="F:NADP binding"/>
    <property type="evidence" value="ECO:0007669"/>
    <property type="project" value="InterPro"/>
</dbReference>
<dbReference type="PANTHER" id="PTHR43539:SF78">
    <property type="entry name" value="FLAVIN-CONTAINING MONOOXYGENASE"/>
    <property type="match status" value="1"/>
</dbReference>
<accession>A0A7Z7NBG1</accession>
<dbReference type="InterPro" id="IPR036188">
    <property type="entry name" value="FAD/NAD-bd_sf"/>
</dbReference>
<comment type="similarity">
    <text evidence="1">Belongs to the FAD-binding monooxygenase family.</text>
</comment>
<evidence type="ECO:0000256" key="3">
    <source>
        <dbReference type="ARBA" id="ARBA00022827"/>
    </source>
</evidence>
<gene>
    <name evidence="5" type="primary">czcO</name>
    <name evidence="5" type="ORF">MSIMFB_04223</name>
</gene>
<comment type="caution">
    <text evidence="5">The sequence shown here is derived from an EMBL/GenBank/DDBJ whole genome shotgun (WGS) entry which is preliminary data.</text>
</comment>
<evidence type="ECO:0000313" key="6">
    <source>
        <dbReference type="Proteomes" id="UP000554965"/>
    </source>
</evidence>
<dbReference type="Gene3D" id="3.50.50.60">
    <property type="entry name" value="FAD/NAD(P)-binding domain"/>
    <property type="match status" value="1"/>
</dbReference>
<keyword evidence="4 5" id="KW-0560">Oxidoreductase</keyword>
<dbReference type="Proteomes" id="UP000554965">
    <property type="component" value="Unassembled WGS sequence"/>
</dbReference>
<dbReference type="PANTHER" id="PTHR43539">
    <property type="entry name" value="FLAVIN-BINDING MONOOXYGENASE-LIKE PROTEIN (AFU_ORTHOLOGUE AFUA_4G09220)"/>
    <property type="match status" value="1"/>
</dbReference>
<dbReference type="SUPFAM" id="SSF51905">
    <property type="entry name" value="FAD/NAD(P)-binding domain"/>
    <property type="match status" value="2"/>
</dbReference>
<evidence type="ECO:0000256" key="1">
    <source>
        <dbReference type="ARBA" id="ARBA00010139"/>
    </source>
</evidence>
<reference evidence="5 6" key="1">
    <citation type="submission" date="2017-10" db="EMBL/GenBank/DDBJ databases">
        <authorList>
            <consortium name="Urmite Genomes"/>
        </authorList>
    </citation>
    <scope>NUCLEOTIDE SEQUENCE [LARGE SCALE GENOMIC DNA]</scope>
    <source>
        <strain evidence="5 6">FB-527</strain>
    </source>
</reference>
<dbReference type="AlphaFoldDB" id="A0A7Z7NBG1"/>
<dbReference type="GO" id="GO:0004499">
    <property type="term" value="F:N,N-dimethylaniline monooxygenase activity"/>
    <property type="evidence" value="ECO:0007669"/>
    <property type="project" value="InterPro"/>
</dbReference>
<name>A0A7Z7NBG1_9MYCO</name>
<dbReference type="EC" id="1.-.-.-" evidence="5"/>
<sequence length="426" mass="46235">MVKLVTVGAITVTAQAHSSRNRHETQQRSGDFYLATSGDFLLATSGDFLMTTDRPAGVSTALSLRDCGLHPLLLDRADAVGASWRGRYDKLKLNTCKQFSHLPNRPYPKSTPVFPARDQVVDHLDRHAHEDGIELRLNTEVRRIDRRNDRWWLHTTSGDIGCSQVVIATGYEHTPRIPLWPGLDRFAGQLLHSSDYRNPVPYHDKRVLVVGAGSSAMEIVHDVATGGAAKAWLAVRTTPHIMLRSLPGGLPSDLIATALFHAPVWLADAVAEFGRRVSIGDLSAFGLPVPADGVFARGIRLGRAPAIVDKNVVQAIRAGSFEVVPTVGRFDRDGVWLLNGHRLEPDAVICATGYQRGLEPLVGHLGVLDKRGLPTAANAAPAAPGLRFIGFQSRPGLLGFVAKQSKQIARCIAEELSSSASLRPVR</sequence>
<proteinExistence type="inferred from homology"/>
<keyword evidence="6" id="KW-1185">Reference proteome</keyword>
<dbReference type="EMBL" id="OCTY01000002">
    <property type="protein sequence ID" value="SOJ56748.1"/>
    <property type="molecule type" value="Genomic_DNA"/>
</dbReference>
<evidence type="ECO:0000256" key="2">
    <source>
        <dbReference type="ARBA" id="ARBA00022630"/>
    </source>
</evidence>
<dbReference type="GO" id="GO:0050660">
    <property type="term" value="F:flavin adenine dinucleotide binding"/>
    <property type="evidence" value="ECO:0007669"/>
    <property type="project" value="InterPro"/>
</dbReference>
<dbReference type="Pfam" id="PF00743">
    <property type="entry name" value="FMO-like"/>
    <property type="match status" value="1"/>
</dbReference>